<dbReference type="GO" id="GO:0005886">
    <property type="term" value="C:plasma membrane"/>
    <property type="evidence" value="ECO:0007669"/>
    <property type="project" value="UniProtKB-SubCell"/>
</dbReference>
<dbReference type="Pfam" id="PF00528">
    <property type="entry name" value="BPD_transp_1"/>
    <property type="match status" value="1"/>
</dbReference>
<keyword evidence="4 7" id="KW-0812">Transmembrane</keyword>
<evidence type="ECO:0000256" key="1">
    <source>
        <dbReference type="ARBA" id="ARBA00004651"/>
    </source>
</evidence>
<feature type="transmembrane region" description="Helical" evidence="7">
    <location>
        <begin position="139"/>
        <end position="157"/>
    </location>
</feature>
<dbReference type="EMBL" id="DF820459">
    <property type="protein sequence ID" value="GAK52924.1"/>
    <property type="molecule type" value="Genomic_DNA"/>
</dbReference>
<dbReference type="InterPro" id="IPR035906">
    <property type="entry name" value="MetI-like_sf"/>
</dbReference>
<dbReference type="PANTHER" id="PTHR43744">
    <property type="entry name" value="ABC TRANSPORTER PERMEASE PROTEIN MG189-RELATED-RELATED"/>
    <property type="match status" value="1"/>
</dbReference>
<organism evidence="9">
    <name type="scientific">Candidatus Moduliflexus flocculans</name>
    <dbReference type="NCBI Taxonomy" id="1499966"/>
    <lineage>
        <taxon>Bacteria</taxon>
        <taxon>Candidatus Moduliflexota</taxon>
        <taxon>Candidatus Moduliflexia</taxon>
        <taxon>Candidatus Moduliflexales</taxon>
        <taxon>Candidatus Moduliflexaceae</taxon>
    </lineage>
</organism>
<dbReference type="InterPro" id="IPR000515">
    <property type="entry name" value="MetI-like"/>
</dbReference>
<evidence type="ECO:0000313" key="9">
    <source>
        <dbReference type="EMBL" id="GAK52924.1"/>
    </source>
</evidence>
<keyword evidence="10" id="KW-1185">Reference proteome</keyword>
<sequence>MKATRWRKYVLTGVVVAVFLLYMMPLFWMVTSSFKTEKEIAAQQWLPSKWRLDNYALILGRAKISRWFLNSLIVSTTSTIGIVFISLFAGYALGRMEFPGKRIFFLFALSGFMIPLHAIMIPLFLLLKKMNMINTYGGLILPGLASSLGVLVLSQYFKGIDREFDEAARLDGASEWQILYWVMVPMAIPAIITVAIVSFTGAWNDFVWPLILAQTDKMYTLPVGLATLAGSDTNIRFGPIMAANVMASLPVFIVYLFFQQYLVRGVTIGDLK</sequence>
<dbReference type="HOGENOM" id="CLU_016047_1_1_0"/>
<protein>
    <submittedName>
        <fullName evidence="9">Binding-protein-dependent transport systems inner membrane component</fullName>
    </submittedName>
</protein>
<dbReference type="CDD" id="cd06261">
    <property type="entry name" value="TM_PBP2"/>
    <property type="match status" value="1"/>
</dbReference>
<dbReference type="PROSITE" id="PS50928">
    <property type="entry name" value="ABC_TM1"/>
    <property type="match status" value="1"/>
</dbReference>
<keyword evidence="3" id="KW-1003">Cell membrane</keyword>
<dbReference type="GO" id="GO:0055085">
    <property type="term" value="P:transmembrane transport"/>
    <property type="evidence" value="ECO:0007669"/>
    <property type="project" value="InterPro"/>
</dbReference>
<dbReference type="SUPFAM" id="SSF161098">
    <property type="entry name" value="MetI-like"/>
    <property type="match status" value="1"/>
</dbReference>
<dbReference type="STRING" id="1499966.U14_04182"/>
<evidence type="ECO:0000313" key="10">
    <source>
        <dbReference type="Proteomes" id="UP000030700"/>
    </source>
</evidence>
<dbReference type="Proteomes" id="UP000030700">
    <property type="component" value="Unassembled WGS sequence"/>
</dbReference>
<comment type="subcellular location">
    <subcellularLocation>
        <location evidence="1 7">Cell membrane</location>
        <topology evidence="1 7">Multi-pass membrane protein</topology>
    </subcellularLocation>
</comment>
<reference evidence="9" key="1">
    <citation type="journal article" date="2015" name="PeerJ">
        <title>First genomic representation of candidate bacterial phylum KSB3 points to enhanced environmental sensing as a trigger of wastewater bulking.</title>
        <authorList>
            <person name="Sekiguchi Y."/>
            <person name="Ohashi A."/>
            <person name="Parks D.H."/>
            <person name="Yamauchi T."/>
            <person name="Tyson G.W."/>
            <person name="Hugenholtz P."/>
        </authorList>
    </citation>
    <scope>NUCLEOTIDE SEQUENCE [LARGE SCALE GENOMIC DNA]</scope>
</reference>
<evidence type="ECO:0000259" key="8">
    <source>
        <dbReference type="PROSITE" id="PS50928"/>
    </source>
</evidence>
<feature type="domain" description="ABC transmembrane type-1" evidence="8">
    <location>
        <begin position="68"/>
        <end position="258"/>
    </location>
</feature>
<name>A0A0S6W3N0_9BACT</name>
<keyword evidence="2 7" id="KW-0813">Transport</keyword>
<keyword evidence="5 7" id="KW-1133">Transmembrane helix</keyword>
<feature type="transmembrane region" description="Helical" evidence="7">
    <location>
        <begin position="103"/>
        <end position="127"/>
    </location>
</feature>
<proteinExistence type="inferred from homology"/>
<evidence type="ECO:0000256" key="7">
    <source>
        <dbReference type="RuleBase" id="RU363032"/>
    </source>
</evidence>
<evidence type="ECO:0000256" key="5">
    <source>
        <dbReference type="ARBA" id="ARBA00022989"/>
    </source>
</evidence>
<dbReference type="Gene3D" id="1.10.3720.10">
    <property type="entry name" value="MetI-like"/>
    <property type="match status" value="1"/>
</dbReference>
<evidence type="ECO:0000256" key="3">
    <source>
        <dbReference type="ARBA" id="ARBA00022475"/>
    </source>
</evidence>
<evidence type="ECO:0000256" key="2">
    <source>
        <dbReference type="ARBA" id="ARBA00022448"/>
    </source>
</evidence>
<accession>A0A0S6W3N0</accession>
<feature type="transmembrane region" description="Helical" evidence="7">
    <location>
        <begin position="9"/>
        <end position="30"/>
    </location>
</feature>
<dbReference type="AlphaFoldDB" id="A0A0S6W3N0"/>
<evidence type="ECO:0000256" key="4">
    <source>
        <dbReference type="ARBA" id="ARBA00022692"/>
    </source>
</evidence>
<gene>
    <name evidence="9" type="ORF">U14_04182</name>
</gene>
<keyword evidence="6 7" id="KW-0472">Membrane</keyword>
<feature type="transmembrane region" description="Helical" evidence="7">
    <location>
        <begin position="178"/>
        <end position="203"/>
    </location>
</feature>
<feature type="transmembrane region" description="Helical" evidence="7">
    <location>
        <begin position="237"/>
        <end position="258"/>
    </location>
</feature>
<evidence type="ECO:0000256" key="6">
    <source>
        <dbReference type="ARBA" id="ARBA00023136"/>
    </source>
</evidence>
<dbReference type="PANTHER" id="PTHR43744:SF12">
    <property type="entry name" value="ABC TRANSPORTER PERMEASE PROTEIN MG189-RELATED"/>
    <property type="match status" value="1"/>
</dbReference>
<feature type="transmembrane region" description="Helical" evidence="7">
    <location>
        <begin position="67"/>
        <end position="91"/>
    </location>
</feature>
<comment type="similarity">
    <text evidence="7">Belongs to the binding-protein-dependent transport system permease family.</text>
</comment>